<reference evidence="2" key="1">
    <citation type="submission" date="2025-08" db="UniProtKB">
        <authorList>
            <consortium name="RefSeq"/>
        </authorList>
    </citation>
    <scope>IDENTIFICATION</scope>
    <source>
        <tissue evidence="2">Muscle</tissue>
    </source>
</reference>
<sequence>MCSSIECEFTFTFPDVQKDISVSYMVTIPSLMPAKELAYQILDACKLPCYVEEDLLSSLEGFVSEKTKTFLDERAEQNIRPYQTGDADMESLVERWSRAFREEHTMYAKPEEELSETSFPEMYHSLIHSPALDTMLHLDHTYAMAVEEMVREKEETLELLLKRQSKEMEMAVEKVGLVYSDQDINSMAARHFEETERVTEDWNKRISKMKEIQRREFREWVTKVHEDYDSGGGSRENIQSRIRAVSEALPLGREDLWTTHQMAMEESFTIHLGSQLKTNPMLSFCFVF</sequence>
<evidence type="ECO:0000313" key="2">
    <source>
        <dbReference type="RefSeq" id="XP_013791452.1"/>
    </source>
</evidence>
<dbReference type="PANTHER" id="PTHR16525:SF0">
    <property type="entry name" value="PROTEIN C12ORF4"/>
    <property type="match status" value="1"/>
</dbReference>
<proteinExistence type="predicted"/>
<dbReference type="InterPro" id="IPR019311">
    <property type="entry name" value="Fy-3"/>
</dbReference>
<gene>
    <name evidence="2" type="primary">LOC106475307</name>
</gene>
<dbReference type="GeneID" id="106475307"/>
<organism evidence="1 2">
    <name type="scientific">Limulus polyphemus</name>
    <name type="common">Atlantic horseshoe crab</name>
    <dbReference type="NCBI Taxonomy" id="6850"/>
    <lineage>
        <taxon>Eukaryota</taxon>
        <taxon>Metazoa</taxon>
        <taxon>Ecdysozoa</taxon>
        <taxon>Arthropoda</taxon>
        <taxon>Chelicerata</taxon>
        <taxon>Merostomata</taxon>
        <taxon>Xiphosura</taxon>
        <taxon>Limulidae</taxon>
        <taxon>Limulus</taxon>
    </lineage>
</organism>
<protein>
    <submittedName>
        <fullName evidence="2">Protein C12orf4 homolog</fullName>
    </submittedName>
</protein>
<dbReference type="Proteomes" id="UP000694941">
    <property type="component" value="Unplaced"/>
</dbReference>
<dbReference type="Pfam" id="PF10154">
    <property type="entry name" value="Fy-3"/>
    <property type="match status" value="1"/>
</dbReference>
<dbReference type="PANTHER" id="PTHR16525">
    <property type="entry name" value="PROTEIN C12ORF4"/>
    <property type="match status" value="1"/>
</dbReference>
<evidence type="ECO:0000313" key="1">
    <source>
        <dbReference type="Proteomes" id="UP000694941"/>
    </source>
</evidence>
<dbReference type="RefSeq" id="XP_013791452.1">
    <property type="nucleotide sequence ID" value="XM_013935998.1"/>
</dbReference>
<name>A0ABM1BZ72_LIMPO</name>
<accession>A0ABM1BZ72</accession>
<keyword evidence="1" id="KW-1185">Reference proteome</keyword>